<sequence>MTCMANEQPDLRTETAQNARVWNYWLGGKDNFTADRLVGDRVYRMYPSIVQVARADRAFLGRAVRFLAGERGVRQFLDLGTGLPTADNTHEVAQRVAPAARVLYVDNDPLVLRQARTLLTSTPEGATDYMEADVRDTEAVLARARRTLELNEPVAIMMLGILNFVLDDGEAQAVVDDLVAAVPSGSYVAITHPTLELGGDANTEAMEFFNSNAEPPLRARTGVQVAAFLHGLELEEPGLVSCSRWRAPKRRDGVEPPLVAQYGVVARKP</sequence>
<dbReference type="SUPFAM" id="SSF53335">
    <property type="entry name" value="S-adenosyl-L-methionine-dependent methyltransferases"/>
    <property type="match status" value="1"/>
</dbReference>
<name>A0A2P4UNI5_9ACTN</name>
<dbReference type="EMBL" id="MTBP01000001">
    <property type="protein sequence ID" value="POM26589.1"/>
    <property type="molecule type" value="Genomic_DNA"/>
</dbReference>
<evidence type="ECO:0000313" key="1">
    <source>
        <dbReference type="EMBL" id="POM26589.1"/>
    </source>
</evidence>
<dbReference type="InterPro" id="IPR029063">
    <property type="entry name" value="SAM-dependent_MTases_sf"/>
</dbReference>
<dbReference type="Pfam" id="PF04672">
    <property type="entry name" value="Methyltransf_19"/>
    <property type="match status" value="1"/>
</dbReference>
<accession>A0A2P4UNI5</accession>
<organism evidence="1 2">
    <name type="scientific">Actinomadura rubteroloni</name>
    <dbReference type="NCBI Taxonomy" id="1926885"/>
    <lineage>
        <taxon>Bacteria</taxon>
        <taxon>Bacillati</taxon>
        <taxon>Actinomycetota</taxon>
        <taxon>Actinomycetes</taxon>
        <taxon>Streptosporangiales</taxon>
        <taxon>Thermomonosporaceae</taxon>
        <taxon>Actinomadura</taxon>
    </lineage>
</organism>
<gene>
    <name evidence="1" type="ORF">BTM25_09900</name>
</gene>
<keyword evidence="1" id="KW-0808">Transferase</keyword>
<dbReference type="InterPro" id="IPR006764">
    <property type="entry name" value="SAM_dep_MeTrfase_SAV2177_type"/>
</dbReference>
<proteinExistence type="predicted"/>
<keyword evidence="1" id="KW-0489">Methyltransferase</keyword>
<dbReference type="Gene3D" id="3.40.50.150">
    <property type="entry name" value="Vaccinia Virus protein VP39"/>
    <property type="match status" value="1"/>
</dbReference>
<dbReference type="Proteomes" id="UP000242367">
    <property type="component" value="Unassembled WGS sequence"/>
</dbReference>
<protein>
    <submittedName>
        <fullName evidence="1">S-adenosyl methyltransferase</fullName>
    </submittedName>
</protein>
<dbReference type="GO" id="GO:0032259">
    <property type="term" value="P:methylation"/>
    <property type="evidence" value="ECO:0007669"/>
    <property type="project" value="UniProtKB-KW"/>
</dbReference>
<reference evidence="1 2" key="1">
    <citation type="journal article" date="2017" name="Chemistry">
        <title>Isolation, Biosynthesis and Chemical Modifications of Rubterolones A-F: Rare Tropolone Alkaloids from Actinomadura sp. 5-2.</title>
        <authorList>
            <person name="Guo H."/>
            <person name="Benndorf R."/>
            <person name="Leichnitz D."/>
            <person name="Klassen J.L."/>
            <person name="Vollmers J."/>
            <person name="Gorls H."/>
            <person name="Steinacker M."/>
            <person name="Weigel C."/>
            <person name="Dahse H.M."/>
            <person name="Kaster A.K."/>
            <person name="de Beer Z.W."/>
            <person name="Poulsen M."/>
            <person name="Beemelmanns C."/>
        </authorList>
    </citation>
    <scope>NUCLEOTIDE SEQUENCE [LARGE SCALE GENOMIC DNA]</scope>
    <source>
        <strain evidence="1 2">5-2</strain>
    </source>
</reference>
<keyword evidence="2" id="KW-1185">Reference proteome</keyword>
<dbReference type="GO" id="GO:0008168">
    <property type="term" value="F:methyltransferase activity"/>
    <property type="evidence" value="ECO:0007669"/>
    <property type="project" value="UniProtKB-KW"/>
</dbReference>
<evidence type="ECO:0000313" key="2">
    <source>
        <dbReference type="Proteomes" id="UP000242367"/>
    </source>
</evidence>
<dbReference type="AlphaFoldDB" id="A0A2P4UNI5"/>
<dbReference type="PIRSF" id="PIRSF017393">
    <property type="entry name" value="MTase_SAV2177"/>
    <property type="match status" value="1"/>
</dbReference>
<comment type="caution">
    <text evidence="1">The sequence shown here is derived from an EMBL/GenBank/DDBJ whole genome shotgun (WGS) entry which is preliminary data.</text>
</comment>